<feature type="domain" description="FecR protein" evidence="2">
    <location>
        <begin position="142"/>
        <end position="233"/>
    </location>
</feature>
<keyword evidence="5" id="KW-1185">Reference proteome</keyword>
<keyword evidence="1" id="KW-0472">Membrane</keyword>
<feature type="transmembrane region" description="Helical" evidence="1">
    <location>
        <begin position="41"/>
        <end position="60"/>
    </location>
</feature>
<dbReference type="Gene3D" id="3.55.50.30">
    <property type="match status" value="1"/>
</dbReference>
<evidence type="ECO:0000313" key="4">
    <source>
        <dbReference type="EMBL" id="GAA4233729.1"/>
    </source>
</evidence>
<keyword evidence="1" id="KW-0812">Transmembrane</keyword>
<dbReference type="EMBL" id="BAABCA010000002">
    <property type="protein sequence ID" value="GAA4233729.1"/>
    <property type="molecule type" value="Genomic_DNA"/>
</dbReference>
<feature type="domain" description="Protein FecR C-terminal" evidence="3">
    <location>
        <begin position="286"/>
        <end position="356"/>
    </location>
</feature>
<dbReference type="InterPro" id="IPR006860">
    <property type="entry name" value="FecR"/>
</dbReference>
<evidence type="ECO:0000259" key="2">
    <source>
        <dbReference type="Pfam" id="PF04773"/>
    </source>
</evidence>
<dbReference type="RefSeq" id="WP_344787163.1">
    <property type="nucleotide sequence ID" value="NZ_BAABCA010000002.1"/>
</dbReference>
<keyword evidence="1" id="KW-1133">Transmembrane helix</keyword>
<dbReference type="PANTHER" id="PTHR30273:SF2">
    <property type="entry name" value="PROTEIN FECR"/>
    <property type="match status" value="1"/>
</dbReference>
<evidence type="ECO:0000313" key="5">
    <source>
        <dbReference type="Proteomes" id="UP001501496"/>
    </source>
</evidence>
<gene>
    <name evidence="4" type="ORF">GCM10022291_11520</name>
</gene>
<dbReference type="Pfam" id="PF04773">
    <property type="entry name" value="FecR"/>
    <property type="match status" value="1"/>
</dbReference>
<dbReference type="Gene3D" id="2.60.120.1440">
    <property type="match status" value="1"/>
</dbReference>
<organism evidence="4 5">
    <name type="scientific">Postechiella marina</name>
    <dbReference type="NCBI Taxonomy" id="943941"/>
    <lineage>
        <taxon>Bacteria</taxon>
        <taxon>Pseudomonadati</taxon>
        <taxon>Bacteroidota</taxon>
        <taxon>Flavobacteriia</taxon>
        <taxon>Flavobacteriales</taxon>
        <taxon>Flavobacteriaceae</taxon>
        <taxon>Postechiella</taxon>
    </lineage>
</organism>
<protein>
    <recommendedName>
        <fullName evidence="6">FecR family protein</fullName>
    </recommendedName>
</protein>
<proteinExistence type="predicted"/>
<dbReference type="Proteomes" id="UP001501496">
    <property type="component" value="Unassembled WGS sequence"/>
</dbReference>
<dbReference type="PANTHER" id="PTHR30273">
    <property type="entry name" value="PERIPLASMIC SIGNAL SENSOR AND SIGMA FACTOR ACTIVATOR FECR-RELATED"/>
    <property type="match status" value="1"/>
</dbReference>
<evidence type="ECO:0000256" key="1">
    <source>
        <dbReference type="SAM" id="Phobius"/>
    </source>
</evidence>
<dbReference type="InterPro" id="IPR032508">
    <property type="entry name" value="FecR_C"/>
</dbReference>
<reference evidence="5" key="1">
    <citation type="journal article" date="2019" name="Int. J. Syst. Evol. Microbiol.">
        <title>The Global Catalogue of Microorganisms (GCM) 10K type strain sequencing project: providing services to taxonomists for standard genome sequencing and annotation.</title>
        <authorList>
            <consortium name="The Broad Institute Genomics Platform"/>
            <consortium name="The Broad Institute Genome Sequencing Center for Infectious Disease"/>
            <person name="Wu L."/>
            <person name="Ma J."/>
        </authorList>
    </citation>
    <scope>NUCLEOTIDE SEQUENCE [LARGE SCALE GENOMIC DNA]</scope>
    <source>
        <strain evidence="5">JCM 17630</strain>
    </source>
</reference>
<evidence type="ECO:0000259" key="3">
    <source>
        <dbReference type="Pfam" id="PF16344"/>
    </source>
</evidence>
<evidence type="ECO:0008006" key="6">
    <source>
        <dbReference type="Google" id="ProtNLM"/>
    </source>
</evidence>
<sequence>MNQDLNRNPDNNSVTELEKKLLKKSILNSIKAYKAKRRLRYFSLTAAATIVVALGVFTFFKVYKNAPEISNFVNTADIKELKNSDKVKLVLQEGDDIKIEGENTSISYSTQGSKVDIGDAKTLTQDTKVKNKVKFNTLIVPYGKRSALTLSDGSKVWLNSGSKFVYPVNFSEDDKRIVYLVEGEAAFDVAHNAEKPFIMMTEHQEIEVLGTVFNVSNYSDDTNNFVVLKSGSVQVSYPEEDANLLQEKKKLVITPGRMANINKETKKVTSRRVNTDHYFSWQKGILIFENSELNYIVRKLSRYYNIPIKIEDEALKKQTFSGSLDLKDSVEKVIETIIEAGVTAKLNYEKTNDNLILINQTKENI</sequence>
<dbReference type="InterPro" id="IPR012373">
    <property type="entry name" value="Ferrdict_sens_TM"/>
</dbReference>
<name>A0ABP8C4V1_9FLAO</name>
<accession>A0ABP8C4V1</accession>
<comment type="caution">
    <text evidence="4">The sequence shown here is derived from an EMBL/GenBank/DDBJ whole genome shotgun (WGS) entry which is preliminary data.</text>
</comment>
<dbReference type="Pfam" id="PF16344">
    <property type="entry name" value="FecR_C"/>
    <property type="match status" value="1"/>
</dbReference>